<name>A0A1B2DSD9_9BACL</name>
<evidence type="ECO:0000256" key="1">
    <source>
        <dbReference type="SAM" id="Phobius"/>
    </source>
</evidence>
<feature type="transmembrane region" description="Helical" evidence="1">
    <location>
        <begin position="33"/>
        <end position="53"/>
    </location>
</feature>
<proteinExistence type="predicted"/>
<sequence>MNTILLVVLVFSSVALLSVIVRHRLSWSWAKSFTLHLISACAVLYLLNYSGLISDIKIPINPATISTVVVLGIPGIALIVGLQHIMV</sequence>
<dbReference type="InterPro" id="IPR010001">
    <property type="entry name" value="BofA"/>
</dbReference>
<accession>A0A1B2DSD9</accession>
<dbReference type="EMBL" id="CP016808">
    <property type="protein sequence ID" value="ANY70629.1"/>
    <property type="molecule type" value="Genomic_DNA"/>
</dbReference>
<keyword evidence="1" id="KW-0812">Transmembrane</keyword>
<gene>
    <name evidence="2" type="ORF">BBD42_07645</name>
</gene>
<keyword evidence="1" id="KW-0472">Membrane</keyword>
<protein>
    <submittedName>
        <fullName evidence="2">Pro-sigmaK processing inhibitor BofA</fullName>
    </submittedName>
</protein>
<dbReference type="Pfam" id="PF07441">
    <property type="entry name" value="BofA"/>
    <property type="match status" value="1"/>
</dbReference>
<organism evidence="2">
    <name type="scientific">Paenibacillus sp. BIHB 4019</name>
    <dbReference type="NCBI Taxonomy" id="1870819"/>
    <lineage>
        <taxon>Bacteria</taxon>
        <taxon>Bacillati</taxon>
        <taxon>Bacillota</taxon>
        <taxon>Bacilli</taxon>
        <taxon>Bacillales</taxon>
        <taxon>Paenibacillaceae</taxon>
        <taxon>Paenibacillus</taxon>
    </lineage>
</organism>
<dbReference type="AlphaFoldDB" id="A0A1B2DSD9"/>
<keyword evidence="1" id="KW-1133">Transmembrane helix</keyword>
<feature type="transmembrane region" description="Helical" evidence="1">
    <location>
        <begin position="65"/>
        <end position="86"/>
    </location>
</feature>
<reference evidence="2" key="1">
    <citation type="submission" date="2016-08" db="EMBL/GenBank/DDBJ databases">
        <title>Complete Genome Seqeunce of Paenibacillus sp. BIHB 4019 from tea rhizoplane.</title>
        <authorList>
            <person name="Thakur R."/>
            <person name="Swarnkar M.K."/>
            <person name="Gulati A."/>
        </authorList>
    </citation>
    <scope>NUCLEOTIDE SEQUENCE [LARGE SCALE GENOMIC DNA]</scope>
    <source>
        <strain evidence="2">BIHB4019</strain>
    </source>
</reference>
<evidence type="ECO:0000313" key="2">
    <source>
        <dbReference type="EMBL" id="ANY70629.1"/>
    </source>
</evidence>